<proteinExistence type="predicted"/>
<protein>
    <recommendedName>
        <fullName evidence="5">Endonuclease/exonuclease/phosphatase family domain-containing protein 1</fullName>
    </recommendedName>
</protein>
<dbReference type="PANTHER" id="PTHR21180">
    <property type="entry name" value="ENDONUCLEASE/EXONUCLEASE/PHOSPHATASE FAMILY DOMAIN-CONTAINING PROTEIN 1"/>
    <property type="match status" value="1"/>
</dbReference>
<dbReference type="AlphaFoldDB" id="A0A814LXI6"/>
<dbReference type="EMBL" id="CAJNOR010000274">
    <property type="protein sequence ID" value="CAF0863272.1"/>
    <property type="molecule type" value="Genomic_DNA"/>
</dbReference>
<dbReference type="PANTHER" id="PTHR21180:SF32">
    <property type="entry name" value="ENDONUCLEASE_EXONUCLEASE_PHOSPHATASE FAMILY DOMAIN-CONTAINING PROTEIN 1"/>
    <property type="match status" value="1"/>
</dbReference>
<dbReference type="Gene3D" id="3.60.10.10">
    <property type="entry name" value="Endonuclease/exonuclease/phosphatase"/>
    <property type="match status" value="1"/>
</dbReference>
<dbReference type="InterPro" id="IPR051675">
    <property type="entry name" value="Endo/Exo/Phosphatase_dom_1"/>
</dbReference>
<dbReference type="InterPro" id="IPR010994">
    <property type="entry name" value="RuvA_2-like"/>
</dbReference>
<evidence type="ECO:0000313" key="3">
    <source>
        <dbReference type="Proteomes" id="UP000663828"/>
    </source>
</evidence>
<evidence type="ECO:0000313" key="1">
    <source>
        <dbReference type="EMBL" id="CAF0863272.1"/>
    </source>
</evidence>
<keyword evidence="3" id="KW-1185">Reference proteome</keyword>
<dbReference type="CDD" id="cd10283">
    <property type="entry name" value="MnuA_DNase1-like"/>
    <property type="match status" value="1"/>
</dbReference>
<dbReference type="OrthoDB" id="6237065at2759"/>
<dbReference type="InterPro" id="IPR036691">
    <property type="entry name" value="Endo/exonu/phosph_ase_sf"/>
</dbReference>
<comment type="caution">
    <text evidence="2">The sequence shown here is derived from an EMBL/GenBank/DDBJ whole genome shotgun (WGS) entry which is preliminary data.</text>
</comment>
<gene>
    <name evidence="2" type="ORF">EDS130_LOCUS18339</name>
    <name evidence="1" type="ORF">XAT740_LOCUS6103</name>
</gene>
<name>A0A814LXI6_ADIRI</name>
<dbReference type="Gene3D" id="1.10.150.280">
    <property type="entry name" value="AF1531-like domain"/>
    <property type="match status" value="2"/>
</dbReference>
<dbReference type="Proteomes" id="UP000663852">
    <property type="component" value="Unassembled WGS sequence"/>
</dbReference>
<accession>A0A814LXI6</accession>
<dbReference type="EMBL" id="CAJNOJ010000085">
    <property type="protein sequence ID" value="CAF1069089.1"/>
    <property type="molecule type" value="Genomic_DNA"/>
</dbReference>
<evidence type="ECO:0000313" key="4">
    <source>
        <dbReference type="Proteomes" id="UP000663852"/>
    </source>
</evidence>
<dbReference type="Pfam" id="PF12836">
    <property type="entry name" value="HHH_3"/>
    <property type="match status" value="2"/>
</dbReference>
<dbReference type="SUPFAM" id="SSF47781">
    <property type="entry name" value="RuvA domain 2-like"/>
    <property type="match status" value="2"/>
</dbReference>
<dbReference type="SUPFAM" id="SSF56219">
    <property type="entry name" value="DNase I-like"/>
    <property type="match status" value="1"/>
</dbReference>
<evidence type="ECO:0008006" key="5">
    <source>
        <dbReference type="Google" id="ProtNLM"/>
    </source>
</evidence>
<sequence>MGLSNSCLPVKLCSCHSASRRNSIIRKKLEHEELIRINAMDINRVSEDELLLLPGVNRQLAHHIVEYRQANGGFKQTNELLQVNGMTPRLFKSICTEMTLSTSNEKKQLLDLNVATYTELCCLPGLTPNLATKILNRRHQKRGFHCVEELLKVKGMDYIILSTIRPHVTIKYQQTATASDKTETLSRASLFLDTLPPEIHAMLVSSSSQQSTRRANGESRSKHFRIASWNLQQLTSDKAQNPGVQEVICRIILLNNFSIIAIQEIGSKESLDFIINELNNPTIPSIKNLSNSSQGKWKYTISDAVDQIVQGCEHLGFLYDGSSGIELKQTSSLRCQGYFERSPYIAVFGIYNKIELVLVNMHLTAKKSDEDKNEQTKYEAKALSVLARAMKDTIKQKHKIILGSFNIIPTASDFEALIECNYSSVIAENTDISLKMLQGTSCVDNIWLSIEAKALYTGSSGVIRHSLTSPWIPTGWTLGGLVSDHCPLWTEFSLS</sequence>
<reference evidence="2" key="1">
    <citation type="submission" date="2021-02" db="EMBL/GenBank/DDBJ databases">
        <authorList>
            <person name="Nowell W R."/>
        </authorList>
    </citation>
    <scope>NUCLEOTIDE SEQUENCE</scope>
</reference>
<evidence type="ECO:0000313" key="2">
    <source>
        <dbReference type="EMBL" id="CAF1069089.1"/>
    </source>
</evidence>
<organism evidence="2 4">
    <name type="scientific">Adineta ricciae</name>
    <name type="common">Rotifer</name>
    <dbReference type="NCBI Taxonomy" id="249248"/>
    <lineage>
        <taxon>Eukaryota</taxon>
        <taxon>Metazoa</taxon>
        <taxon>Spiralia</taxon>
        <taxon>Gnathifera</taxon>
        <taxon>Rotifera</taxon>
        <taxon>Eurotatoria</taxon>
        <taxon>Bdelloidea</taxon>
        <taxon>Adinetida</taxon>
        <taxon>Adinetidae</taxon>
        <taxon>Adineta</taxon>
    </lineage>
</organism>
<dbReference type="Proteomes" id="UP000663828">
    <property type="component" value="Unassembled WGS sequence"/>
</dbReference>